<comment type="caution">
    <text evidence="2">The sequence shown here is derived from an EMBL/GenBank/DDBJ whole genome shotgun (WGS) entry which is preliminary data.</text>
</comment>
<accession>A0A163X2I5</accession>
<feature type="transmembrane region" description="Helical" evidence="1">
    <location>
        <begin position="160"/>
        <end position="179"/>
    </location>
</feature>
<feature type="transmembrane region" description="Helical" evidence="1">
    <location>
        <begin position="89"/>
        <end position="107"/>
    </location>
</feature>
<dbReference type="OrthoDB" id="654744at2"/>
<evidence type="ECO:0000313" key="2">
    <source>
        <dbReference type="EMBL" id="KZE77203.1"/>
    </source>
</evidence>
<feature type="transmembrane region" description="Helical" evidence="1">
    <location>
        <begin position="119"/>
        <end position="139"/>
    </location>
</feature>
<keyword evidence="1" id="KW-0812">Transmembrane</keyword>
<sequence length="273" mass="32111">MDLKKLHLYLYTFCRYFIATIIISYAFAKLLETQFTTQPSVYDKPISSLSGFQLTWYYYGYSYWYGTIIAVTQIASSLLLFFRKTTRIGVILFLTYMVNIVMVDFAYDIEGAKGMATLLLAMGIFIFVSDYKVFFKLLIQEPPLFDTVERPNWFTKFSKVKYLYIPVVFIGFFVLLTTLNNKYLKKDEFTGTWENVENKERLYFEAAKSFQVVKMCEQNSYQQGVYEVENKDLILKSDKKQGAEVYFKANFTVKDDVLTLINNDKTKVYKKVR</sequence>
<evidence type="ECO:0008006" key="4">
    <source>
        <dbReference type="Google" id="ProtNLM"/>
    </source>
</evidence>
<reference evidence="2 3" key="1">
    <citation type="submission" date="2016-01" db="EMBL/GenBank/DDBJ databases">
        <title>Whole genome sequencing of Myroides marinus L41.</title>
        <authorList>
            <person name="Hong K.W."/>
        </authorList>
    </citation>
    <scope>NUCLEOTIDE SEQUENCE [LARGE SCALE GENOMIC DNA]</scope>
    <source>
        <strain evidence="2 3">L41</strain>
    </source>
</reference>
<protein>
    <recommendedName>
        <fullName evidence="4">DoxX family protein</fullName>
    </recommendedName>
</protein>
<dbReference type="AlphaFoldDB" id="A0A163X2I5"/>
<evidence type="ECO:0000256" key="1">
    <source>
        <dbReference type="SAM" id="Phobius"/>
    </source>
</evidence>
<feature type="transmembrane region" description="Helical" evidence="1">
    <location>
        <begin position="7"/>
        <end position="28"/>
    </location>
</feature>
<organism evidence="2 3">
    <name type="scientific">Myroides marinus</name>
    <dbReference type="NCBI Taxonomy" id="703342"/>
    <lineage>
        <taxon>Bacteria</taxon>
        <taxon>Pseudomonadati</taxon>
        <taxon>Bacteroidota</taxon>
        <taxon>Flavobacteriia</taxon>
        <taxon>Flavobacteriales</taxon>
        <taxon>Flavobacteriaceae</taxon>
        <taxon>Myroides</taxon>
    </lineage>
</organism>
<keyword evidence="3" id="KW-1185">Reference proteome</keyword>
<keyword evidence="1" id="KW-0472">Membrane</keyword>
<name>A0A163X2I5_9FLAO</name>
<dbReference type="RefSeq" id="WP_038987160.1">
    <property type="nucleotide sequence ID" value="NZ_JWJO01000042.1"/>
</dbReference>
<evidence type="ECO:0000313" key="3">
    <source>
        <dbReference type="Proteomes" id="UP000076630"/>
    </source>
</evidence>
<feature type="transmembrane region" description="Helical" evidence="1">
    <location>
        <begin position="63"/>
        <end position="82"/>
    </location>
</feature>
<gene>
    <name evidence="2" type="ORF">AV926_14840</name>
</gene>
<proteinExistence type="predicted"/>
<dbReference type="EMBL" id="LQNU01000073">
    <property type="protein sequence ID" value="KZE77203.1"/>
    <property type="molecule type" value="Genomic_DNA"/>
</dbReference>
<keyword evidence="1" id="KW-1133">Transmembrane helix</keyword>
<dbReference type="Proteomes" id="UP000076630">
    <property type="component" value="Unassembled WGS sequence"/>
</dbReference>